<organism evidence="1 2">
    <name type="scientific">Candidatus Sulfurimonas baltica</name>
    <dbReference type="NCBI Taxonomy" id="2740404"/>
    <lineage>
        <taxon>Bacteria</taxon>
        <taxon>Pseudomonadati</taxon>
        <taxon>Campylobacterota</taxon>
        <taxon>Epsilonproteobacteria</taxon>
        <taxon>Campylobacterales</taxon>
        <taxon>Sulfurimonadaceae</taxon>
        <taxon>Sulfurimonas</taxon>
    </lineage>
</organism>
<dbReference type="EMBL" id="CP054492">
    <property type="protein sequence ID" value="QOY52627.1"/>
    <property type="molecule type" value="Genomic_DNA"/>
</dbReference>
<name>A0A7S7LWI0_9BACT</name>
<keyword evidence="2" id="KW-1185">Reference proteome</keyword>
<accession>A0A7S7LWI0</accession>
<gene>
    <name evidence="1" type="ORF">HUE88_02770</name>
</gene>
<evidence type="ECO:0000313" key="1">
    <source>
        <dbReference type="EMBL" id="QOY52627.1"/>
    </source>
</evidence>
<dbReference type="KEGG" id="sbal:HUE88_02770"/>
<dbReference type="Proteomes" id="UP000593994">
    <property type="component" value="Chromosome"/>
</dbReference>
<evidence type="ECO:0000313" key="2">
    <source>
        <dbReference type="Proteomes" id="UP000593994"/>
    </source>
</evidence>
<reference evidence="1 2" key="1">
    <citation type="submission" date="2020-05" db="EMBL/GenBank/DDBJ databases">
        <title>Sulfurimonas marisnigri, sp. nov., and Sulfurimonas baltica, sp. nov., manganese oxide reducing chemolithoautotrophs of the class Epsilonproteobacteria isolated from the pelagic redoxclines of the Black and Baltic Seas and emended description of the genus Sulfurimonas.</title>
        <authorList>
            <person name="Henkel J.V."/>
            <person name="Laudan C."/>
            <person name="Werner J."/>
            <person name="Neu T."/>
            <person name="Plewe S."/>
            <person name="Sproer C."/>
            <person name="Bunk B."/>
            <person name="Schulz-Vogt H.N."/>
        </authorList>
    </citation>
    <scope>NUCLEOTIDE SEQUENCE [LARGE SCALE GENOMIC DNA]</scope>
    <source>
        <strain evidence="1 2">GD2</strain>
    </source>
</reference>
<dbReference type="AlphaFoldDB" id="A0A7S7LWI0"/>
<sequence length="186" mass="21280">MKVNTITIQPADKKNFTTFKLKEDTACKLEFISDGIGYHIKYCDKDFGMFSTNNPDLMILSFLEKLADYNDGDSKGVKSKLDYLVEEKSIAINQQYQTVYKHNELKYLIGLEDNKIKAACIEQKLTYQQLADAIGVSESSLRSSVSTNKVSKQVEKSIEMYLKIVHLEKELEKSDTIKTILKSWLN</sequence>
<proteinExistence type="predicted"/>
<protein>
    <submittedName>
        <fullName evidence="1">Uncharacterized protein</fullName>
    </submittedName>
</protein>
<dbReference type="RefSeq" id="WP_194370838.1">
    <property type="nucleotide sequence ID" value="NZ_CP054492.1"/>
</dbReference>